<keyword evidence="2" id="KW-1185">Reference proteome</keyword>
<organism evidence="1 2">
    <name type="scientific">Mesoterricola sediminis</name>
    <dbReference type="NCBI Taxonomy" id="2927980"/>
    <lineage>
        <taxon>Bacteria</taxon>
        <taxon>Pseudomonadati</taxon>
        <taxon>Acidobacteriota</taxon>
        <taxon>Holophagae</taxon>
        <taxon>Holophagales</taxon>
        <taxon>Holophagaceae</taxon>
        <taxon>Mesoterricola</taxon>
    </lineage>
</organism>
<dbReference type="AlphaFoldDB" id="A0AA48KH35"/>
<name>A0AA48KH35_9BACT</name>
<dbReference type="Proteomes" id="UP001228113">
    <property type="component" value="Chromosome"/>
</dbReference>
<dbReference type="EMBL" id="AP027081">
    <property type="protein sequence ID" value="BDU77993.1"/>
    <property type="molecule type" value="Genomic_DNA"/>
</dbReference>
<sequence length="98" mass="10377">MTTRVLPPNYPKTSEAYGRVYVGSPGVTQDVPDGDALILGANGWNILGRVGPTSQRPLNNSTVPREPFAGMEYIDTTLGALIIFDGSAWRNAATGAIV</sequence>
<protein>
    <submittedName>
        <fullName evidence="1">Uncharacterized protein</fullName>
    </submittedName>
</protein>
<gene>
    <name evidence="1" type="ORF">METESE_29510</name>
</gene>
<evidence type="ECO:0000313" key="2">
    <source>
        <dbReference type="Proteomes" id="UP001228113"/>
    </source>
</evidence>
<dbReference type="RefSeq" id="WP_316410512.1">
    <property type="nucleotide sequence ID" value="NZ_AP027081.1"/>
</dbReference>
<reference evidence="1" key="1">
    <citation type="journal article" date="2023" name="Int. J. Syst. Evol. Microbiol.">
        <title>Mesoterricola silvestris gen. nov., sp. nov., Mesoterricola sediminis sp. nov., Geothrix oryzae sp. nov., Geothrix edaphica sp. nov., Geothrix rubra sp. nov., and Geothrix limicola sp. nov., six novel members of Acidobacteriota isolated from soils.</title>
        <authorList>
            <person name="Itoh H."/>
            <person name="Sugisawa Y."/>
            <person name="Mise K."/>
            <person name="Xu Z."/>
            <person name="Kuniyasu M."/>
            <person name="Ushijima N."/>
            <person name="Kawano K."/>
            <person name="Kobayashi E."/>
            <person name="Shiratori Y."/>
            <person name="Masuda Y."/>
            <person name="Senoo K."/>
        </authorList>
    </citation>
    <scope>NUCLEOTIDE SEQUENCE</scope>
    <source>
        <strain evidence="1">W786</strain>
    </source>
</reference>
<evidence type="ECO:0000313" key="1">
    <source>
        <dbReference type="EMBL" id="BDU77993.1"/>
    </source>
</evidence>
<proteinExistence type="predicted"/>
<dbReference type="KEGG" id="msea:METESE_29510"/>
<accession>A0AA48KH35</accession>